<dbReference type="EMBL" id="CAJNOJ010000190">
    <property type="protein sequence ID" value="CAF1267725.1"/>
    <property type="molecule type" value="Genomic_DNA"/>
</dbReference>
<dbReference type="Proteomes" id="UP000663852">
    <property type="component" value="Unassembled WGS sequence"/>
</dbReference>
<evidence type="ECO:0000313" key="2">
    <source>
        <dbReference type="EMBL" id="CAF1267725.1"/>
    </source>
</evidence>
<sequence length="148" mass="16680">MFDFLLITIATKNVLLIAARSRKSLKLYEVFLAVGVQYQHVYVDQVLRTLFVIIVYLLLVNEIEYCLNLVEKYVLEIHRRTGVVSMNAKRSGVTVAASDSDPRAIGESNGQSPIDTEKSDTITIEKKNLIAEKQDRDTSMAEEQNKTG</sequence>
<comment type="caution">
    <text evidence="2">The sequence shown here is derived from an EMBL/GenBank/DDBJ whole genome shotgun (WGS) entry which is preliminary data.</text>
</comment>
<gene>
    <name evidence="2" type="ORF">EDS130_LOCUS28862</name>
</gene>
<name>A0A815B5V9_ADIRI</name>
<reference evidence="2" key="1">
    <citation type="submission" date="2021-02" db="EMBL/GenBank/DDBJ databases">
        <authorList>
            <person name="Nowell W R."/>
        </authorList>
    </citation>
    <scope>NUCLEOTIDE SEQUENCE</scope>
</reference>
<protein>
    <submittedName>
        <fullName evidence="2">Uncharacterized protein</fullName>
    </submittedName>
</protein>
<evidence type="ECO:0000313" key="3">
    <source>
        <dbReference type="Proteomes" id="UP000663852"/>
    </source>
</evidence>
<proteinExistence type="predicted"/>
<organism evidence="2 3">
    <name type="scientific">Adineta ricciae</name>
    <name type="common">Rotifer</name>
    <dbReference type="NCBI Taxonomy" id="249248"/>
    <lineage>
        <taxon>Eukaryota</taxon>
        <taxon>Metazoa</taxon>
        <taxon>Spiralia</taxon>
        <taxon>Gnathifera</taxon>
        <taxon>Rotifera</taxon>
        <taxon>Eurotatoria</taxon>
        <taxon>Bdelloidea</taxon>
        <taxon>Adinetida</taxon>
        <taxon>Adinetidae</taxon>
        <taxon>Adineta</taxon>
    </lineage>
</organism>
<feature type="region of interest" description="Disordered" evidence="1">
    <location>
        <begin position="95"/>
        <end position="121"/>
    </location>
</feature>
<evidence type="ECO:0000256" key="1">
    <source>
        <dbReference type="SAM" id="MobiDB-lite"/>
    </source>
</evidence>
<dbReference type="AlphaFoldDB" id="A0A815B5V9"/>
<accession>A0A815B5V9</accession>